<sequence>MVAWGGPIRFERLKRDGRGERVARSHASGRGGVDVAAIEPSATPKAGGRPSRGALARRLRASGCVVCLARCARESRGVIVTMASA</sequence>
<evidence type="ECO:0000313" key="2">
    <source>
        <dbReference type="Proteomes" id="UP000269379"/>
    </source>
</evidence>
<keyword evidence="1" id="KW-0808">Transferase</keyword>
<dbReference type="EMBL" id="RKJW01000002">
    <property type="protein sequence ID" value="RPA25445.1"/>
    <property type="molecule type" value="Genomic_DNA"/>
</dbReference>
<keyword evidence="1" id="KW-0012">Acyltransferase</keyword>
<proteinExistence type="predicted"/>
<evidence type="ECO:0000313" key="1">
    <source>
        <dbReference type="EMBL" id="RPA25445.1"/>
    </source>
</evidence>
<comment type="caution">
    <text evidence="1">The sequence shown here is derived from an EMBL/GenBank/DDBJ whole genome shotgun (WGS) entry which is preliminary data.</text>
</comment>
<name>A0AAX1X5K1_BURML</name>
<organism evidence="1 2">
    <name type="scientific">Burkholderia mallei</name>
    <name type="common">Pseudomonas mallei</name>
    <dbReference type="NCBI Taxonomy" id="13373"/>
    <lineage>
        <taxon>Bacteria</taxon>
        <taxon>Pseudomonadati</taxon>
        <taxon>Pseudomonadota</taxon>
        <taxon>Betaproteobacteria</taxon>
        <taxon>Burkholderiales</taxon>
        <taxon>Burkholderiaceae</taxon>
        <taxon>Burkholderia</taxon>
        <taxon>pseudomallei group</taxon>
    </lineage>
</organism>
<dbReference type="AlphaFoldDB" id="A0AAX1X5K1"/>
<gene>
    <name evidence="1" type="ORF">EGT70_21035</name>
</gene>
<dbReference type="GO" id="GO:0016746">
    <property type="term" value="F:acyltransferase activity"/>
    <property type="evidence" value="ECO:0007669"/>
    <property type="project" value="UniProtKB-KW"/>
</dbReference>
<reference evidence="2" key="1">
    <citation type="submission" date="2018-10" db="EMBL/GenBank/DDBJ databases">
        <title>FDA dAtabase for Regulatory Grade micrObial Sequences (FDA-ARGOS): Supporting development and validation of Infectious Disease Dx tests.</title>
        <authorList>
            <person name="Minogue T."/>
            <person name="Wolcott M."/>
            <person name="Wasieloski L."/>
            <person name="Aguilar W."/>
            <person name="Moore D."/>
            <person name="Jaissle J."/>
            <person name="Tallon L."/>
            <person name="Sadzewicz L."/>
            <person name="Zhao X."/>
            <person name="Vavikolanu K."/>
            <person name="Mehta A."/>
            <person name="Aluvathingal J."/>
            <person name="Nadendla S."/>
            <person name="Yan Y."/>
            <person name="Sichtig H."/>
        </authorList>
    </citation>
    <scope>NUCLEOTIDE SEQUENCE [LARGE SCALE GENOMIC DNA]</scope>
    <source>
        <strain evidence="2">FDAARGOS_588</strain>
    </source>
</reference>
<accession>A0AAX1X5K1</accession>
<dbReference type="Proteomes" id="UP000269379">
    <property type="component" value="Chromosome 1"/>
</dbReference>
<protein>
    <submittedName>
        <fullName evidence="1">Lipid A biosynthesis acyltransferase</fullName>
    </submittedName>
</protein>